<dbReference type="SUPFAM" id="SSF46785">
    <property type="entry name" value="Winged helix' DNA-binding domain"/>
    <property type="match status" value="1"/>
</dbReference>
<reference evidence="13 14" key="1">
    <citation type="submission" date="2018-04" db="EMBL/GenBank/DDBJ databases">
        <authorList>
            <person name="Vogel A."/>
        </authorList>
    </citation>
    <scope>NUCLEOTIDE SEQUENCE [LARGE SCALE GENOMIC DNA]</scope>
</reference>
<evidence type="ECO:0000256" key="11">
    <source>
        <dbReference type="SAM" id="MobiDB-lite"/>
    </source>
</evidence>
<organism evidence="13 14">
    <name type="scientific">Cuscuta campestris</name>
    <dbReference type="NCBI Taxonomy" id="132261"/>
    <lineage>
        <taxon>Eukaryota</taxon>
        <taxon>Viridiplantae</taxon>
        <taxon>Streptophyta</taxon>
        <taxon>Embryophyta</taxon>
        <taxon>Tracheophyta</taxon>
        <taxon>Spermatophyta</taxon>
        <taxon>Magnoliopsida</taxon>
        <taxon>eudicotyledons</taxon>
        <taxon>Gunneridae</taxon>
        <taxon>Pentapetalae</taxon>
        <taxon>asterids</taxon>
        <taxon>lamiids</taxon>
        <taxon>Solanales</taxon>
        <taxon>Convolvulaceae</taxon>
        <taxon>Cuscuteae</taxon>
        <taxon>Cuscuta</taxon>
        <taxon>Cuscuta subgen. Grammica</taxon>
        <taxon>Cuscuta sect. Cleistogrammica</taxon>
    </lineage>
</organism>
<evidence type="ECO:0000313" key="13">
    <source>
        <dbReference type="EMBL" id="VFQ77582.1"/>
    </source>
</evidence>
<dbReference type="PANTHER" id="PTHR10015">
    <property type="entry name" value="HEAT SHOCK TRANSCRIPTION FACTOR"/>
    <property type="match status" value="1"/>
</dbReference>
<evidence type="ECO:0000256" key="4">
    <source>
        <dbReference type="ARBA" id="ARBA00023015"/>
    </source>
</evidence>
<name>A0A484LM53_9ASTE</name>
<comment type="subcellular location">
    <subcellularLocation>
        <location evidence="1">Nucleus</location>
    </subcellularLocation>
</comment>
<keyword evidence="4" id="KW-0805">Transcription regulation</keyword>
<keyword evidence="10" id="KW-0175">Coiled coil</keyword>
<accession>A0A484LM53</accession>
<dbReference type="EMBL" id="OOIL02001679">
    <property type="protein sequence ID" value="VFQ77582.1"/>
    <property type="molecule type" value="Genomic_DNA"/>
</dbReference>
<keyword evidence="14" id="KW-1185">Reference proteome</keyword>
<keyword evidence="7" id="KW-0804">Transcription</keyword>
<feature type="coiled-coil region" evidence="10">
    <location>
        <begin position="189"/>
        <end position="216"/>
    </location>
</feature>
<dbReference type="FunFam" id="1.10.10.10:FF:000037">
    <property type="entry name" value="Heat stress transcription factor B-4"/>
    <property type="match status" value="1"/>
</dbReference>
<keyword evidence="8" id="KW-0539">Nucleus</keyword>
<feature type="domain" description="HSF-type DNA-binding" evidence="12">
    <location>
        <begin position="69"/>
        <end position="93"/>
    </location>
</feature>
<evidence type="ECO:0000313" key="14">
    <source>
        <dbReference type="Proteomes" id="UP000595140"/>
    </source>
</evidence>
<keyword evidence="6" id="KW-0238">DNA-binding</keyword>
<feature type="region of interest" description="Disordered" evidence="11">
    <location>
        <begin position="155"/>
        <end position="188"/>
    </location>
</feature>
<evidence type="ECO:0000256" key="10">
    <source>
        <dbReference type="SAM" id="Coils"/>
    </source>
</evidence>
<dbReference type="Gene3D" id="1.10.10.10">
    <property type="entry name" value="Winged helix-like DNA-binding domain superfamily/Winged helix DNA-binding domain"/>
    <property type="match status" value="1"/>
</dbReference>
<dbReference type="OrthoDB" id="60033at2759"/>
<dbReference type="PRINTS" id="PR00056">
    <property type="entry name" value="HSFDOMAIN"/>
</dbReference>
<feature type="compositionally biased region" description="Basic residues" evidence="11">
    <location>
        <begin position="318"/>
        <end position="331"/>
    </location>
</feature>
<evidence type="ECO:0000256" key="3">
    <source>
        <dbReference type="ARBA" id="ARBA00022553"/>
    </source>
</evidence>
<dbReference type="InterPro" id="IPR036388">
    <property type="entry name" value="WH-like_DNA-bd_sf"/>
</dbReference>
<proteinExistence type="inferred from homology"/>
<evidence type="ECO:0000256" key="1">
    <source>
        <dbReference type="ARBA" id="ARBA00004123"/>
    </source>
</evidence>
<evidence type="ECO:0000256" key="6">
    <source>
        <dbReference type="ARBA" id="ARBA00023125"/>
    </source>
</evidence>
<evidence type="ECO:0000256" key="8">
    <source>
        <dbReference type="ARBA" id="ARBA00023242"/>
    </source>
</evidence>
<evidence type="ECO:0000256" key="5">
    <source>
        <dbReference type="ARBA" id="ARBA00023016"/>
    </source>
</evidence>
<keyword evidence="5" id="KW-0346">Stress response</keyword>
<dbReference type="Pfam" id="PF00447">
    <property type="entry name" value="HSF_DNA-bind"/>
    <property type="match status" value="1"/>
</dbReference>
<evidence type="ECO:0000256" key="7">
    <source>
        <dbReference type="ARBA" id="ARBA00023163"/>
    </source>
</evidence>
<evidence type="ECO:0000256" key="9">
    <source>
        <dbReference type="RuleBase" id="RU004020"/>
    </source>
</evidence>
<keyword evidence="3" id="KW-0597">Phosphoprotein</keyword>
<dbReference type="GO" id="GO:0003700">
    <property type="term" value="F:DNA-binding transcription factor activity"/>
    <property type="evidence" value="ECO:0007669"/>
    <property type="project" value="InterPro"/>
</dbReference>
<feature type="region of interest" description="Disordered" evidence="11">
    <location>
        <begin position="274"/>
        <end position="331"/>
    </location>
</feature>
<feature type="compositionally biased region" description="Polar residues" evidence="11">
    <location>
        <begin position="155"/>
        <end position="177"/>
    </location>
</feature>
<protein>
    <recommendedName>
        <fullName evidence="12">HSF-type DNA-binding domain-containing protein</fullName>
    </recommendedName>
</protein>
<dbReference type="GO" id="GO:0006357">
    <property type="term" value="P:regulation of transcription by RNA polymerase II"/>
    <property type="evidence" value="ECO:0007669"/>
    <property type="project" value="TreeGrafter"/>
</dbReference>
<dbReference type="InterPro" id="IPR036390">
    <property type="entry name" value="WH_DNA-bd_sf"/>
</dbReference>
<sequence length="331" mass="36145">MAPPPPQPVERNGGETSVSGETQRAVPTPFLTKTYQLVDDHSVDDVISWNEDGSTFIVWNPTEFARDLLPKHFKHNNFSSFVRQLNTYGFRKIVPDRWEFANDCFRRGEKRLLCDIQRRKIVSPAAATGAVAPAAVVASAAVTVVAAAVPPPQTVKTVSPSNSCEEQVVSSNSSPGTGSREAAAQGKSMAELIGENERLRKENTQLSKELSQMKSLCNNIYLLMSNYSNNCSNQPADSRSRPLKPLDLMPAAPAACGGESQPEARATLFGVPIGSKRAREGENDSAEQDSELRLQLPVAAAGMKLEPSDPQEGDGKPWIRHCQRRNQRMSD</sequence>
<dbReference type="PROSITE" id="PS00434">
    <property type="entry name" value="HSF_DOMAIN"/>
    <property type="match status" value="1"/>
</dbReference>
<dbReference type="GO" id="GO:0000978">
    <property type="term" value="F:RNA polymerase II cis-regulatory region sequence-specific DNA binding"/>
    <property type="evidence" value="ECO:0007669"/>
    <property type="project" value="TreeGrafter"/>
</dbReference>
<evidence type="ECO:0000259" key="12">
    <source>
        <dbReference type="PROSITE" id="PS00434"/>
    </source>
</evidence>
<dbReference type="AlphaFoldDB" id="A0A484LM53"/>
<dbReference type="GO" id="GO:0005634">
    <property type="term" value="C:nucleus"/>
    <property type="evidence" value="ECO:0007669"/>
    <property type="project" value="UniProtKB-SubCell"/>
</dbReference>
<dbReference type="Proteomes" id="UP000595140">
    <property type="component" value="Unassembled WGS sequence"/>
</dbReference>
<dbReference type="SMART" id="SM00415">
    <property type="entry name" value="HSF"/>
    <property type="match status" value="1"/>
</dbReference>
<dbReference type="PANTHER" id="PTHR10015:SF333">
    <property type="entry name" value="HEAT STRESS TRANSCRIPTION FACTOR B-2A"/>
    <property type="match status" value="1"/>
</dbReference>
<dbReference type="InterPro" id="IPR000232">
    <property type="entry name" value="HSF_DNA-bd"/>
</dbReference>
<evidence type="ECO:0000256" key="2">
    <source>
        <dbReference type="ARBA" id="ARBA00011233"/>
    </source>
</evidence>
<comment type="similarity">
    <text evidence="9">Belongs to the HSF family.</text>
</comment>
<feature type="region of interest" description="Disordered" evidence="11">
    <location>
        <begin position="1"/>
        <end position="25"/>
    </location>
</feature>
<gene>
    <name evidence="13" type="ORF">CCAM_LOCUS19358</name>
</gene>
<comment type="subunit">
    <text evidence="2">Homotrimer.</text>
</comment>